<evidence type="ECO:0000313" key="2">
    <source>
        <dbReference type="Proteomes" id="UP000308917"/>
    </source>
</evidence>
<gene>
    <name evidence="1" type="ORF">E9531_04595</name>
</gene>
<name>A0A4S8F8T0_9BURK</name>
<comment type="caution">
    <text evidence="1">The sequence shown here is derived from an EMBL/GenBank/DDBJ whole genome shotgun (WGS) entry which is preliminary data.</text>
</comment>
<dbReference type="OrthoDB" id="6921557at2"/>
<dbReference type="EMBL" id="STFG01000003">
    <property type="protein sequence ID" value="THU04008.1"/>
    <property type="molecule type" value="Genomic_DNA"/>
</dbReference>
<proteinExistence type="predicted"/>
<protein>
    <recommendedName>
        <fullName evidence="3">STAS/SEC14 domain-containing protein</fullName>
    </recommendedName>
</protein>
<dbReference type="Proteomes" id="UP000308917">
    <property type="component" value="Unassembled WGS sequence"/>
</dbReference>
<evidence type="ECO:0008006" key="3">
    <source>
        <dbReference type="Google" id="ProtNLM"/>
    </source>
</evidence>
<reference evidence="1 2" key="1">
    <citation type="journal article" date="2015" name="Antonie Van Leeuwenhoek">
        <title>Lampropedia puyangensis sp. nov., isolated from symptomatic bark of Populus ? euramericana canker and emended description of Lampropedia hyalina (Ehrenberg 1832) Lee et al. 2004.</title>
        <authorList>
            <person name="Li Y."/>
            <person name="Wang T."/>
            <person name="Piao C.G."/>
            <person name="Wang L.F."/>
            <person name="Tian G.Z."/>
            <person name="Zhu T.H."/>
            <person name="Guo M.W."/>
        </authorList>
    </citation>
    <scope>NUCLEOTIDE SEQUENCE [LARGE SCALE GENOMIC DNA]</scope>
    <source>
        <strain evidence="1 2">2-bin</strain>
    </source>
</reference>
<accession>A0A4S8F8T0</accession>
<dbReference type="AlphaFoldDB" id="A0A4S8F8T0"/>
<organism evidence="1 2">
    <name type="scientific">Lampropedia puyangensis</name>
    <dbReference type="NCBI Taxonomy" id="1330072"/>
    <lineage>
        <taxon>Bacteria</taxon>
        <taxon>Pseudomonadati</taxon>
        <taxon>Pseudomonadota</taxon>
        <taxon>Betaproteobacteria</taxon>
        <taxon>Burkholderiales</taxon>
        <taxon>Comamonadaceae</taxon>
        <taxon>Lampropedia</taxon>
    </lineage>
</organism>
<evidence type="ECO:0000313" key="1">
    <source>
        <dbReference type="EMBL" id="THU04008.1"/>
    </source>
</evidence>
<keyword evidence="2" id="KW-1185">Reference proteome</keyword>
<sequence>MGLKMFEVALVDAVFHGEVATAEIRDWLSHVETLLLRRQDFLFMASTAEGATFSKDYRAVQAQWYRQHKAAFHQHCRGLVRIAHSAQEQARLDTPALHAAWGVPYAVVTDRAGAYEWLVQRMECLHDQT</sequence>